<dbReference type="SUPFAM" id="SSF50346">
    <property type="entry name" value="PRC-barrel domain"/>
    <property type="match status" value="1"/>
</dbReference>
<sequence length="178" mass="18996">MLRILTTTAFAALIATPVFATSHVSSEGDGTMGESDTTAAMTDSGSDAAMDDTATANMDELIRTRDITGGPIYSVAAAYDEGSWMSGDTMAYGYENMGYGTDYAQIGEIEDIVLDMSGQMIGIVAEIGGFLDIGDKHVMLPVEDVRLVAVDDATYSFVTRKTEEELEALPAVDEAWFD</sequence>
<feature type="chain" id="PRO_5046762529" evidence="2">
    <location>
        <begin position="21"/>
        <end position="178"/>
    </location>
</feature>
<feature type="domain" description="PRC-barrel" evidence="3">
    <location>
        <begin position="101"/>
        <end position="147"/>
    </location>
</feature>
<evidence type="ECO:0000256" key="2">
    <source>
        <dbReference type="SAM" id="SignalP"/>
    </source>
</evidence>
<dbReference type="RefSeq" id="WP_279964786.1">
    <property type="nucleotide sequence ID" value="NZ_CP122537.1"/>
</dbReference>
<gene>
    <name evidence="4" type="ORF">P8627_13830</name>
</gene>
<dbReference type="Proteomes" id="UP001243420">
    <property type="component" value="Chromosome"/>
</dbReference>
<feature type="compositionally biased region" description="Low complexity" evidence="1">
    <location>
        <begin position="35"/>
        <end position="49"/>
    </location>
</feature>
<evidence type="ECO:0000313" key="5">
    <source>
        <dbReference type="Proteomes" id="UP001243420"/>
    </source>
</evidence>
<evidence type="ECO:0000313" key="4">
    <source>
        <dbReference type="EMBL" id="WGH78099.1"/>
    </source>
</evidence>
<keyword evidence="5" id="KW-1185">Reference proteome</keyword>
<dbReference type="Gene3D" id="2.30.30.240">
    <property type="entry name" value="PRC-barrel domain"/>
    <property type="match status" value="1"/>
</dbReference>
<dbReference type="PANTHER" id="PTHR36505">
    <property type="entry name" value="BLR1072 PROTEIN"/>
    <property type="match status" value="1"/>
</dbReference>
<dbReference type="PANTHER" id="PTHR36505:SF1">
    <property type="entry name" value="BLR1072 PROTEIN"/>
    <property type="match status" value="1"/>
</dbReference>
<dbReference type="InterPro" id="IPR027275">
    <property type="entry name" value="PRC-brl_dom"/>
</dbReference>
<accession>A0ABY8L9R1</accession>
<evidence type="ECO:0000259" key="3">
    <source>
        <dbReference type="Pfam" id="PF05239"/>
    </source>
</evidence>
<dbReference type="InterPro" id="IPR011033">
    <property type="entry name" value="PRC_barrel-like_sf"/>
</dbReference>
<feature type="signal peptide" evidence="2">
    <location>
        <begin position="1"/>
        <end position="20"/>
    </location>
</feature>
<dbReference type="EMBL" id="CP122537">
    <property type="protein sequence ID" value="WGH78099.1"/>
    <property type="molecule type" value="Genomic_DNA"/>
</dbReference>
<keyword evidence="2" id="KW-0732">Signal</keyword>
<feature type="region of interest" description="Disordered" evidence="1">
    <location>
        <begin position="24"/>
        <end position="49"/>
    </location>
</feature>
<dbReference type="Pfam" id="PF05239">
    <property type="entry name" value="PRC"/>
    <property type="match status" value="1"/>
</dbReference>
<reference evidence="4 5" key="1">
    <citation type="submission" date="2023-04" db="EMBL/GenBank/DDBJ databases">
        <title>Jannaschia ovalis sp. nov., a marine bacterium isolated from sea tidal flat.</title>
        <authorList>
            <person name="Kwon D.Y."/>
            <person name="Kim J.-J."/>
        </authorList>
    </citation>
    <scope>NUCLEOTIDE SEQUENCE [LARGE SCALE GENOMIC DNA]</scope>
    <source>
        <strain evidence="4 5">GRR-S6-38</strain>
    </source>
</reference>
<evidence type="ECO:0000256" key="1">
    <source>
        <dbReference type="SAM" id="MobiDB-lite"/>
    </source>
</evidence>
<organism evidence="4 5">
    <name type="scientific">Jannaschia ovalis</name>
    <dbReference type="NCBI Taxonomy" id="3038773"/>
    <lineage>
        <taxon>Bacteria</taxon>
        <taxon>Pseudomonadati</taxon>
        <taxon>Pseudomonadota</taxon>
        <taxon>Alphaproteobacteria</taxon>
        <taxon>Rhodobacterales</taxon>
        <taxon>Roseobacteraceae</taxon>
        <taxon>Jannaschia</taxon>
    </lineage>
</organism>
<proteinExistence type="predicted"/>
<protein>
    <submittedName>
        <fullName evidence="4">PRC-barrel domain-containing protein</fullName>
    </submittedName>
</protein>
<name>A0ABY8L9R1_9RHOB</name>